<feature type="domain" description="DUF1990" evidence="1">
    <location>
        <begin position="5"/>
        <end position="158"/>
    </location>
</feature>
<dbReference type="Pfam" id="PF09348">
    <property type="entry name" value="DUF1990"/>
    <property type="match status" value="1"/>
</dbReference>
<dbReference type="InterPro" id="IPR014457">
    <property type="entry name" value="UCP010260"/>
</dbReference>
<dbReference type="EMBL" id="DXAM01000143">
    <property type="protein sequence ID" value="HJA05314.1"/>
    <property type="molecule type" value="Genomic_DNA"/>
</dbReference>
<dbReference type="PIRSF" id="PIRSF010260">
    <property type="entry name" value="UCP010260"/>
    <property type="match status" value="1"/>
</dbReference>
<evidence type="ECO:0000313" key="2">
    <source>
        <dbReference type="EMBL" id="HJA05314.1"/>
    </source>
</evidence>
<organism evidence="2 3">
    <name type="scientific">Candidatus Microbacterium stercoravium</name>
    <dbReference type="NCBI Taxonomy" id="2838697"/>
    <lineage>
        <taxon>Bacteria</taxon>
        <taxon>Bacillati</taxon>
        <taxon>Actinomycetota</taxon>
        <taxon>Actinomycetes</taxon>
        <taxon>Micrococcales</taxon>
        <taxon>Microbacteriaceae</taxon>
        <taxon>Microbacterium</taxon>
    </lineage>
</organism>
<sequence length="161" mass="18043">MAELTYSAVGATRGVAPEGFRAIDRSALIGHGDERFRSAVDRTMRWGLQRGSGMRVFAADRAVREGDEARLRIPLWPRAIPCRVVYVVDEPDAAGFAYGTLRGHPESGEEAFLVERRPDGSVWTRIVAFSRPAGPLIWLGYPIARLLQEIYTRRYLRALRG</sequence>
<protein>
    <submittedName>
        <fullName evidence="2">DUF1990 domain-containing protein</fullName>
    </submittedName>
</protein>
<reference evidence="2" key="2">
    <citation type="submission" date="2021-04" db="EMBL/GenBank/DDBJ databases">
        <authorList>
            <person name="Gilroy R."/>
        </authorList>
    </citation>
    <scope>NUCLEOTIDE SEQUENCE</scope>
    <source>
        <strain evidence="2">ChiHjej8B7-3636</strain>
    </source>
</reference>
<gene>
    <name evidence="2" type="ORF">H9800_10700</name>
</gene>
<proteinExistence type="predicted"/>
<evidence type="ECO:0000313" key="3">
    <source>
        <dbReference type="Proteomes" id="UP000824220"/>
    </source>
</evidence>
<name>A0A9D2H7Q5_9MICO</name>
<evidence type="ECO:0000259" key="1">
    <source>
        <dbReference type="Pfam" id="PF09348"/>
    </source>
</evidence>
<dbReference type="PANTHER" id="PTHR34202:SF1">
    <property type="entry name" value="UPF0548 PROTEIN"/>
    <property type="match status" value="1"/>
</dbReference>
<reference evidence="2" key="1">
    <citation type="journal article" date="2021" name="PeerJ">
        <title>Extensive microbial diversity within the chicken gut microbiome revealed by metagenomics and culture.</title>
        <authorList>
            <person name="Gilroy R."/>
            <person name="Ravi A."/>
            <person name="Getino M."/>
            <person name="Pursley I."/>
            <person name="Horton D.L."/>
            <person name="Alikhan N.F."/>
            <person name="Baker D."/>
            <person name="Gharbi K."/>
            <person name="Hall N."/>
            <person name="Watson M."/>
            <person name="Adriaenssens E.M."/>
            <person name="Foster-Nyarko E."/>
            <person name="Jarju S."/>
            <person name="Secka A."/>
            <person name="Antonio M."/>
            <person name="Oren A."/>
            <person name="Chaudhuri R.R."/>
            <person name="La Ragione R."/>
            <person name="Hildebrand F."/>
            <person name="Pallen M.J."/>
        </authorList>
    </citation>
    <scope>NUCLEOTIDE SEQUENCE</scope>
    <source>
        <strain evidence="2">ChiHjej8B7-3636</strain>
    </source>
</reference>
<dbReference type="Proteomes" id="UP000824220">
    <property type="component" value="Unassembled WGS sequence"/>
</dbReference>
<dbReference type="AlphaFoldDB" id="A0A9D2H7Q5"/>
<accession>A0A9D2H7Q5</accession>
<comment type="caution">
    <text evidence="2">The sequence shown here is derived from an EMBL/GenBank/DDBJ whole genome shotgun (WGS) entry which is preliminary data.</text>
</comment>
<dbReference type="InterPro" id="IPR018960">
    <property type="entry name" value="DUF1990"/>
</dbReference>
<dbReference type="PANTHER" id="PTHR34202">
    <property type="entry name" value="UPF0548 PROTEIN"/>
    <property type="match status" value="1"/>
</dbReference>